<dbReference type="GO" id="GO:0005634">
    <property type="term" value="C:nucleus"/>
    <property type="evidence" value="ECO:0007669"/>
    <property type="project" value="UniProtKB-SubCell"/>
</dbReference>
<comment type="similarity">
    <text evidence="3">Belongs to the HARBI1 family.</text>
</comment>
<protein>
    <submittedName>
        <fullName evidence="9">Protein ALP1-like</fullName>
    </submittedName>
</protein>
<dbReference type="AlphaFoldDB" id="A0AAD9QEM6"/>
<comment type="cofactor">
    <cofactor evidence="1">
        <name>a divalent metal cation</name>
        <dbReference type="ChEBI" id="CHEBI:60240"/>
    </cofactor>
</comment>
<name>A0AAD9QEM6_ACRCE</name>
<evidence type="ECO:0000313" key="9">
    <source>
        <dbReference type="EMBL" id="KAK2559495.1"/>
    </source>
</evidence>
<keyword evidence="6" id="KW-0378">Hydrolase</keyword>
<dbReference type="GO" id="GO:0004518">
    <property type="term" value="F:nuclease activity"/>
    <property type="evidence" value="ECO:0007669"/>
    <property type="project" value="UniProtKB-KW"/>
</dbReference>
<evidence type="ECO:0000259" key="8">
    <source>
        <dbReference type="Pfam" id="PF13359"/>
    </source>
</evidence>
<reference evidence="9" key="2">
    <citation type="journal article" date="2023" name="Science">
        <title>Genomic signatures of disease resistance in endangered staghorn corals.</title>
        <authorList>
            <person name="Vollmer S.V."/>
            <person name="Selwyn J.D."/>
            <person name="Despard B.A."/>
            <person name="Roesel C.L."/>
        </authorList>
    </citation>
    <scope>NUCLEOTIDE SEQUENCE</scope>
    <source>
        <strain evidence="9">K2</strain>
    </source>
</reference>
<dbReference type="PANTHER" id="PTHR22930:SF85">
    <property type="entry name" value="GH03217P-RELATED"/>
    <property type="match status" value="1"/>
</dbReference>
<evidence type="ECO:0000313" key="10">
    <source>
        <dbReference type="Proteomes" id="UP001249851"/>
    </source>
</evidence>
<keyword evidence="5" id="KW-0479">Metal-binding</keyword>
<reference evidence="9" key="1">
    <citation type="journal article" date="2023" name="G3 (Bethesda)">
        <title>Whole genome assembly and annotation of the endangered Caribbean coral Acropora cervicornis.</title>
        <authorList>
            <person name="Selwyn J.D."/>
            <person name="Vollmer S.V."/>
        </authorList>
    </citation>
    <scope>NUCLEOTIDE SEQUENCE</scope>
    <source>
        <strain evidence="9">K2</strain>
    </source>
</reference>
<dbReference type="PANTHER" id="PTHR22930">
    <property type="match status" value="1"/>
</dbReference>
<evidence type="ECO:0000256" key="3">
    <source>
        <dbReference type="ARBA" id="ARBA00006958"/>
    </source>
</evidence>
<organism evidence="9 10">
    <name type="scientific">Acropora cervicornis</name>
    <name type="common">Staghorn coral</name>
    <dbReference type="NCBI Taxonomy" id="6130"/>
    <lineage>
        <taxon>Eukaryota</taxon>
        <taxon>Metazoa</taxon>
        <taxon>Cnidaria</taxon>
        <taxon>Anthozoa</taxon>
        <taxon>Hexacorallia</taxon>
        <taxon>Scleractinia</taxon>
        <taxon>Astrocoeniina</taxon>
        <taxon>Acroporidae</taxon>
        <taxon>Acropora</taxon>
    </lineage>
</organism>
<evidence type="ECO:0000256" key="4">
    <source>
        <dbReference type="ARBA" id="ARBA00022722"/>
    </source>
</evidence>
<keyword evidence="10" id="KW-1185">Reference proteome</keyword>
<gene>
    <name evidence="9" type="ORF">P5673_018140</name>
</gene>
<dbReference type="GO" id="GO:0046872">
    <property type="term" value="F:metal ion binding"/>
    <property type="evidence" value="ECO:0007669"/>
    <property type="project" value="UniProtKB-KW"/>
</dbReference>
<keyword evidence="4" id="KW-0540">Nuclease</keyword>
<dbReference type="InterPro" id="IPR027806">
    <property type="entry name" value="HARBI1_dom"/>
</dbReference>
<evidence type="ECO:0000256" key="7">
    <source>
        <dbReference type="ARBA" id="ARBA00023242"/>
    </source>
</evidence>
<proteinExistence type="inferred from homology"/>
<accession>A0AAD9QEM6</accession>
<dbReference type="InterPro" id="IPR045249">
    <property type="entry name" value="HARBI1-like"/>
</dbReference>
<comment type="caution">
    <text evidence="9">The sequence shown here is derived from an EMBL/GenBank/DDBJ whole genome shotgun (WGS) entry which is preliminary data.</text>
</comment>
<evidence type="ECO:0000256" key="5">
    <source>
        <dbReference type="ARBA" id="ARBA00022723"/>
    </source>
</evidence>
<sequence length="193" mass="22344">MKIYREKWGFPACAGAIDGTHVPIQAPLENPTNYVNRNSFHSMVMQAYVDARYLFRDIVVGWLGIVHDARVLSNSDLYYRGHQGSLFDDNITVTLLGREMKPVILGDPAYPLLRWLIKGYPENQTTTNFQRYFNFRLSRARMSVENTFGRWKGRYRRFLKRVDLTVNCITAVIAASCIMHNICELRRDNTESG</sequence>
<feature type="domain" description="DDE Tnp4" evidence="8">
    <location>
        <begin position="17"/>
        <end position="181"/>
    </location>
</feature>
<dbReference type="Proteomes" id="UP001249851">
    <property type="component" value="Unassembled WGS sequence"/>
</dbReference>
<evidence type="ECO:0000256" key="1">
    <source>
        <dbReference type="ARBA" id="ARBA00001968"/>
    </source>
</evidence>
<dbReference type="GO" id="GO:0016787">
    <property type="term" value="F:hydrolase activity"/>
    <property type="evidence" value="ECO:0007669"/>
    <property type="project" value="UniProtKB-KW"/>
</dbReference>
<keyword evidence="7" id="KW-0539">Nucleus</keyword>
<dbReference type="Pfam" id="PF13359">
    <property type="entry name" value="DDE_Tnp_4"/>
    <property type="match status" value="1"/>
</dbReference>
<evidence type="ECO:0000256" key="6">
    <source>
        <dbReference type="ARBA" id="ARBA00022801"/>
    </source>
</evidence>
<dbReference type="EMBL" id="JARQWQ010000040">
    <property type="protein sequence ID" value="KAK2559495.1"/>
    <property type="molecule type" value="Genomic_DNA"/>
</dbReference>
<evidence type="ECO:0000256" key="2">
    <source>
        <dbReference type="ARBA" id="ARBA00004123"/>
    </source>
</evidence>
<comment type="subcellular location">
    <subcellularLocation>
        <location evidence="2">Nucleus</location>
    </subcellularLocation>
</comment>